<dbReference type="PANTHER" id="PTHR36154">
    <property type="entry name" value="DNA-BINDING TRANSCRIPTIONAL ACTIVATOR ALPA"/>
    <property type="match status" value="1"/>
</dbReference>
<dbReference type="InterPro" id="IPR010260">
    <property type="entry name" value="AlpA"/>
</dbReference>
<dbReference type="PANTHER" id="PTHR36154:SF1">
    <property type="entry name" value="DNA-BINDING TRANSCRIPTIONAL ACTIVATOR ALPA"/>
    <property type="match status" value="1"/>
</dbReference>
<dbReference type="Gene3D" id="1.10.238.160">
    <property type="match status" value="1"/>
</dbReference>
<dbReference type="EMBL" id="CP133720">
    <property type="protein sequence ID" value="WMW78993.1"/>
    <property type="molecule type" value="Genomic_DNA"/>
</dbReference>
<dbReference type="Pfam" id="PF05930">
    <property type="entry name" value="Phage_AlpA"/>
    <property type="match status" value="1"/>
</dbReference>
<sequence length="66" mass="7305">MQQQSIKLIKLPCVKDATKLSRSSIYDGIKKGTFPAPISIGIRAVAWLESDIEMWLDSRIKASKAA</sequence>
<dbReference type="Proteomes" id="UP001181355">
    <property type="component" value="Chromosome"/>
</dbReference>
<dbReference type="InterPro" id="IPR052931">
    <property type="entry name" value="Prophage_regulatory_activator"/>
</dbReference>
<keyword evidence="2" id="KW-1185">Reference proteome</keyword>
<dbReference type="RefSeq" id="WP_309480494.1">
    <property type="nucleotide sequence ID" value="NZ_CP133720.1"/>
</dbReference>
<accession>A0ABY9RCM9</accession>
<gene>
    <name evidence="1" type="ORF">RF679_09995</name>
</gene>
<name>A0ABY9RCM9_9BURK</name>
<reference evidence="1" key="1">
    <citation type="submission" date="2023-09" db="EMBL/GenBank/DDBJ databases">
        <title>Undibacterium sp. 20NA77.5 isolated from freshwater.</title>
        <authorList>
            <person name="Le V."/>
            <person name="Ko S.-R."/>
            <person name="Ahn C.-Y."/>
            <person name="Oh H.-M."/>
        </authorList>
    </citation>
    <scope>NUCLEOTIDE SEQUENCE</scope>
    <source>
        <strain evidence="1">20NA77.5</strain>
    </source>
</reference>
<evidence type="ECO:0000313" key="1">
    <source>
        <dbReference type="EMBL" id="WMW78993.1"/>
    </source>
</evidence>
<organism evidence="1 2">
    <name type="scientific">Undibacterium cyanobacteriorum</name>
    <dbReference type="NCBI Taxonomy" id="3073561"/>
    <lineage>
        <taxon>Bacteria</taxon>
        <taxon>Pseudomonadati</taxon>
        <taxon>Pseudomonadota</taxon>
        <taxon>Betaproteobacteria</taxon>
        <taxon>Burkholderiales</taxon>
        <taxon>Oxalobacteraceae</taxon>
        <taxon>Undibacterium</taxon>
    </lineage>
</organism>
<evidence type="ECO:0000313" key="2">
    <source>
        <dbReference type="Proteomes" id="UP001181355"/>
    </source>
</evidence>
<protein>
    <submittedName>
        <fullName evidence="1">AlpA family transcriptional regulator</fullName>
    </submittedName>
</protein>
<proteinExistence type="predicted"/>